<organism evidence="2 3">
    <name type="scientific">Arabidopsis thaliana x Arabidopsis arenosa</name>
    <dbReference type="NCBI Taxonomy" id="1240361"/>
    <lineage>
        <taxon>Eukaryota</taxon>
        <taxon>Viridiplantae</taxon>
        <taxon>Streptophyta</taxon>
        <taxon>Embryophyta</taxon>
        <taxon>Tracheophyta</taxon>
        <taxon>Spermatophyta</taxon>
        <taxon>Magnoliopsida</taxon>
        <taxon>eudicotyledons</taxon>
        <taxon>Gunneridae</taxon>
        <taxon>Pentapetalae</taxon>
        <taxon>rosids</taxon>
        <taxon>malvids</taxon>
        <taxon>Brassicales</taxon>
        <taxon>Brassicaceae</taxon>
        <taxon>Camelineae</taxon>
        <taxon>Arabidopsis</taxon>
    </lineage>
</organism>
<feature type="region of interest" description="Disordered" evidence="1">
    <location>
        <begin position="1"/>
        <end position="27"/>
    </location>
</feature>
<sequence length="73" mass="8354">MQSMIPLIPEKAEQDAASERLEEKKQHSGFRIADAANRYAYGIFLTKLIPKIISEFTQFGKQSKKINNIQRGE</sequence>
<name>A0A8T1YBT5_9BRAS</name>
<feature type="compositionally biased region" description="Basic and acidic residues" evidence="1">
    <location>
        <begin position="10"/>
        <end position="26"/>
    </location>
</feature>
<dbReference type="EMBL" id="JAEFBK010000012">
    <property type="protein sequence ID" value="KAG7541610.1"/>
    <property type="molecule type" value="Genomic_DNA"/>
</dbReference>
<evidence type="ECO:0000313" key="2">
    <source>
        <dbReference type="EMBL" id="KAG7541610.1"/>
    </source>
</evidence>
<keyword evidence="3" id="KW-1185">Reference proteome</keyword>
<comment type="caution">
    <text evidence="2">The sequence shown here is derived from an EMBL/GenBank/DDBJ whole genome shotgun (WGS) entry which is preliminary data.</text>
</comment>
<reference evidence="2 3" key="1">
    <citation type="submission" date="2020-12" db="EMBL/GenBank/DDBJ databases">
        <title>Concerted genomic and epigenomic changes stabilize Arabidopsis allopolyploids.</title>
        <authorList>
            <person name="Chen Z."/>
        </authorList>
    </citation>
    <scope>NUCLEOTIDE SEQUENCE [LARGE SCALE GENOMIC DNA]</scope>
    <source>
        <strain evidence="2">Allo738</strain>
        <tissue evidence="2">Leaf</tissue>
    </source>
</reference>
<evidence type="ECO:0000313" key="3">
    <source>
        <dbReference type="Proteomes" id="UP000694240"/>
    </source>
</evidence>
<proteinExistence type="predicted"/>
<protein>
    <submittedName>
        <fullName evidence="2">Uncharacterized protein</fullName>
    </submittedName>
</protein>
<gene>
    <name evidence="2" type="ORF">ISN45_Aa07g016790</name>
</gene>
<dbReference type="Proteomes" id="UP000694240">
    <property type="component" value="Chromosome 12"/>
</dbReference>
<accession>A0A8T1YBT5</accession>
<dbReference type="AlphaFoldDB" id="A0A8T1YBT5"/>
<evidence type="ECO:0000256" key="1">
    <source>
        <dbReference type="SAM" id="MobiDB-lite"/>
    </source>
</evidence>